<protein>
    <recommendedName>
        <fullName evidence="6">X-box-binding protein 1</fullName>
    </recommendedName>
</protein>
<accession>A0A1B6CTB4</accession>
<keyword evidence="3" id="KW-0238">DNA-binding</keyword>
<keyword evidence="2" id="KW-0805">Transcription regulation</keyword>
<evidence type="ECO:0000259" key="8">
    <source>
        <dbReference type="PROSITE" id="PS50217"/>
    </source>
</evidence>
<dbReference type="Gene3D" id="1.20.5.170">
    <property type="match status" value="1"/>
</dbReference>
<feature type="domain" description="BZIP" evidence="8">
    <location>
        <begin position="64"/>
        <end position="127"/>
    </location>
</feature>
<reference evidence="9" key="1">
    <citation type="submission" date="2015-12" db="EMBL/GenBank/DDBJ databases">
        <title>De novo transcriptome assembly of four potential Pierce s Disease insect vectors from Arizona vineyards.</title>
        <authorList>
            <person name="Tassone E.E."/>
        </authorList>
    </citation>
    <scope>NUCLEOTIDE SEQUENCE</scope>
</reference>
<evidence type="ECO:0000256" key="3">
    <source>
        <dbReference type="ARBA" id="ARBA00023125"/>
    </source>
</evidence>
<gene>
    <name evidence="9" type="ORF">g.5638</name>
</gene>
<dbReference type="SMART" id="SM00338">
    <property type="entry name" value="BRLZ"/>
    <property type="match status" value="1"/>
</dbReference>
<evidence type="ECO:0000256" key="6">
    <source>
        <dbReference type="ARBA" id="ARBA00040165"/>
    </source>
</evidence>
<dbReference type="CDD" id="cd14691">
    <property type="entry name" value="bZIP_XBP1"/>
    <property type="match status" value="1"/>
</dbReference>
<dbReference type="GO" id="GO:0005634">
    <property type="term" value="C:nucleus"/>
    <property type="evidence" value="ECO:0007669"/>
    <property type="project" value="TreeGrafter"/>
</dbReference>
<evidence type="ECO:0000256" key="4">
    <source>
        <dbReference type="ARBA" id="ARBA00023163"/>
    </source>
</evidence>
<dbReference type="GO" id="GO:0000977">
    <property type="term" value="F:RNA polymerase II transcription regulatory region sequence-specific DNA binding"/>
    <property type="evidence" value="ECO:0007669"/>
    <property type="project" value="TreeGrafter"/>
</dbReference>
<dbReference type="PANTHER" id="PTHR46542">
    <property type="entry name" value="X-BOX BINDING PROTEIN 1"/>
    <property type="match status" value="1"/>
</dbReference>
<dbReference type="InterPro" id="IPR046347">
    <property type="entry name" value="bZIP_sf"/>
</dbReference>
<proteinExistence type="predicted"/>
<keyword evidence="5" id="KW-0539">Nucleus</keyword>
<dbReference type="Pfam" id="PF07716">
    <property type="entry name" value="bZIP_2"/>
    <property type="match status" value="1"/>
</dbReference>
<dbReference type="AlphaFoldDB" id="A0A1B6CTB4"/>
<evidence type="ECO:0000256" key="7">
    <source>
        <dbReference type="SAM" id="Coils"/>
    </source>
</evidence>
<keyword evidence="7" id="KW-0175">Coiled coil</keyword>
<dbReference type="PANTHER" id="PTHR46542:SF1">
    <property type="entry name" value="X-BOX BINDING PROTEIN 1"/>
    <property type="match status" value="1"/>
</dbReference>
<dbReference type="PROSITE" id="PS50217">
    <property type="entry name" value="BZIP"/>
    <property type="match status" value="1"/>
</dbReference>
<dbReference type="InterPro" id="IPR004827">
    <property type="entry name" value="bZIP"/>
</dbReference>
<dbReference type="SUPFAM" id="SSF57959">
    <property type="entry name" value="Leucine zipper domain"/>
    <property type="match status" value="1"/>
</dbReference>
<dbReference type="InterPro" id="IPR052470">
    <property type="entry name" value="ER_Stress-Reg_TF"/>
</dbReference>
<keyword evidence="4" id="KW-0804">Transcription</keyword>
<evidence type="ECO:0000256" key="1">
    <source>
        <dbReference type="ARBA" id="ARBA00022843"/>
    </source>
</evidence>
<name>A0A1B6CTB4_9HEMI</name>
<dbReference type="PROSITE" id="PS00036">
    <property type="entry name" value="BZIP_BASIC"/>
    <property type="match status" value="1"/>
</dbReference>
<feature type="coiled-coil region" evidence="7">
    <location>
        <begin position="82"/>
        <end position="130"/>
    </location>
</feature>
<evidence type="ECO:0000256" key="2">
    <source>
        <dbReference type="ARBA" id="ARBA00023015"/>
    </source>
</evidence>
<evidence type="ECO:0000256" key="5">
    <source>
        <dbReference type="ARBA" id="ARBA00023242"/>
    </source>
</evidence>
<dbReference type="EMBL" id="GEDC01020661">
    <property type="protein sequence ID" value="JAS16637.1"/>
    <property type="molecule type" value="Transcribed_RNA"/>
</dbReference>
<dbReference type="GO" id="GO:0000981">
    <property type="term" value="F:DNA-binding transcription factor activity, RNA polymerase II-specific"/>
    <property type="evidence" value="ECO:0007669"/>
    <property type="project" value="TreeGrafter"/>
</dbReference>
<keyword evidence="1" id="KW-0832">Ubl conjugation</keyword>
<sequence length="239" mass="27722">MSTQTRTIILKSPDSDNIREIIVTPVLFNKSHEGKLPMFNQMDCNLAERVGLNRKRRLEHLSLEEKILRKKLKNREAAQTSRDRKKARLDYLEETVKRLRQENQSLYDEVSTLKNDVKDLNRENTELRDEVWRLSVGGTPVRPTVSNPLQQGSTVPPALHLHLLLALLNFCLMSGTGLTRRQLNLTLTNLKSSQIHCLLNLLSLRCVKKNSFQWWGPTQNTWNPKKKKKLHLLPQVVTY</sequence>
<evidence type="ECO:0000313" key="9">
    <source>
        <dbReference type="EMBL" id="JAS16637.1"/>
    </source>
</evidence>
<organism evidence="9">
    <name type="scientific">Clastoptera arizonana</name>
    <name type="common">Arizona spittle bug</name>
    <dbReference type="NCBI Taxonomy" id="38151"/>
    <lineage>
        <taxon>Eukaryota</taxon>
        <taxon>Metazoa</taxon>
        <taxon>Ecdysozoa</taxon>
        <taxon>Arthropoda</taxon>
        <taxon>Hexapoda</taxon>
        <taxon>Insecta</taxon>
        <taxon>Pterygota</taxon>
        <taxon>Neoptera</taxon>
        <taxon>Paraneoptera</taxon>
        <taxon>Hemiptera</taxon>
        <taxon>Auchenorrhyncha</taxon>
        <taxon>Cercopoidea</taxon>
        <taxon>Clastopteridae</taxon>
        <taxon>Clastoptera</taxon>
    </lineage>
</organism>